<dbReference type="OrthoDB" id="9800709at2"/>
<dbReference type="Proteomes" id="UP000019760">
    <property type="component" value="Unassembled WGS sequence"/>
</dbReference>
<proteinExistence type="predicted"/>
<comment type="caution">
    <text evidence="2">The sequence shown here is derived from an EMBL/GenBank/DDBJ whole genome shotgun (WGS) entry which is preliminary data.</text>
</comment>
<reference evidence="3" key="1">
    <citation type="journal article" date="2014" name="FEMS Microbiol. Lett.">
        <title>Draft Genomic DNA Sequence of the Facultatively Methylotrophic Bacterium Acidomonas methanolica type strain MB58.</title>
        <authorList>
            <person name="Higashiura N."/>
            <person name="Hadano H."/>
            <person name="Hirakawa H."/>
            <person name="Matsutani M."/>
            <person name="Takabe S."/>
            <person name="Matsushita K."/>
            <person name="Azuma Y."/>
        </authorList>
    </citation>
    <scope>NUCLEOTIDE SEQUENCE [LARGE SCALE GENOMIC DNA]</scope>
    <source>
        <strain evidence="3">MB58</strain>
    </source>
</reference>
<evidence type="ECO:0000313" key="3">
    <source>
        <dbReference type="Proteomes" id="UP000019760"/>
    </source>
</evidence>
<evidence type="ECO:0000259" key="1">
    <source>
        <dbReference type="Pfam" id="PF00126"/>
    </source>
</evidence>
<dbReference type="PANTHER" id="PTHR30432">
    <property type="entry name" value="TRANSCRIPTIONAL REGULATOR MODE"/>
    <property type="match status" value="1"/>
</dbReference>
<dbReference type="Pfam" id="PF00126">
    <property type="entry name" value="HTH_1"/>
    <property type="match status" value="1"/>
</dbReference>
<reference evidence="2 3" key="2">
    <citation type="journal article" date="2014" name="FEMS Microbiol. Lett.">
        <title>Draft genomic DNA sequence of the facultatively methylotrophic bacterium Acidomonas methanolica type strain MB58.</title>
        <authorList>
            <person name="Higashiura N."/>
            <person name="Hadano H."/>
            <person name="Hirakawa H."/>
            <person name="Matsutani M."/>
            <person name="Takabe S."/>
            <person name="Matsushita K."/>
            <person name="Azuma Y."/>
        </authorList>
    </citation>
    <scope>NUCLEOTIDE SEQUENCE [LARGE SCALE GENOMIC DNA]</scope>
    <source>
        <strain evidence="2 3">MB58</strain>
    </source>
</reference>
<sequence>MPKPADSTPGPTSDPRQADCRLSIRIYLPSGLRIGRGKIALLEAVAETGSISGAARKLAMSYKRAWDLLEEMNLSLKAPVITTAQGGSHGGGAVLTDLGHALITHYRAFERDAYMKGRSDLEAILDLAKESGTP</sequence>
<dbReference type="RefSeq" id="WP_081797398.1">
    <property type="nucleotide sequence ID" value="NZ_BAND01000011.1"/>
</dbReference>
<evidence type="ECO:0000313" key="2">
    <source>
        <dbReference type="EMBL" id="GAJ27913.1"/>
    </source>
</evidence>
<dbReference type="InterPro" id="IPR036390">
    <property type="entry name" value="WH_DNA-bd_sf"/>
</dbReference>
<dbReference type="SUPFAM" id="SSF46785">
    <property type="entry name" value="Winged helix' DNA-binding domain"/>
    <property type="match status" value="1"/>
</dbReference>
<organism evidence="2 3">
    <name type="scientific">Acidomonas methanolica NBRC 104435</name>
    <dbReference type="NCBI Taxonomy" id="1231351"/>
    <lineage>
        <taxon>Bacteria</taxon>
        <taxon>Pseudomonadati</taxon>
        <taxon>Pseudomonadota</taxon>
        <taxon>Alphaproteobacteria</taxon>
        <taxon>Acetobacterales</taxon>
        <taxon>Acetobacteraceae</taxon>
        <taxon>Acidomonas</taxon>
    </lineage>
</organism>
<accession>A0A023D180</accession>
<keyword evidence="3" id="KW-1185">Reference proteome</keyword>
<dbReference type="InterPro" id="IPR000847">
    <property type="entry name" value="LysR_HTH_N"/>
</dbReference>
<gene>
    <name evidence="2" type="ORF">Amme_011_013</name>
</gene>
<protein>
    <submittedName>
        <fullName evidence="2">Transcriptional regulator for molybdenum transport LysR/ModE/MopA</fullName>
    </submittedName>
</protein>
<dbReference type="Gene3D" id="1.10.10.10">
    <property type="entry name" value="Winged helix-like DNA-binding domain superfamily/Winged helix DNA-binding domain"/>
    <property type="match status" value="1"/>
</dbReference>
<name>A0A023D180_ACIMT</name>
<dbReference type="InterPro" id="IPR036388">
    <property type="entry name" value="WH-like_DNA-bd_sf"/>
</dbReference>
<dbReference type="AlphaFoldDB" id="A0A023D180"/>
<feature type="domain" description="HTH lysR-type" evidence="1">
    <location>
        <begin position="39"/>
        <end position="99"/>
    </location>
</feature>
<dbReference type="InterPro" id="IPR051815">
    <property type="entry name" value="Molybdate_resp_trans_reg"/>
</dbReference>
<dbReference type="EMBL" id="BAND01000011">
    <property type="protein sequence ID" value="GAJ27913.1"/>
    <property type="molecule type" value="Genomic_DNA"/>
</dbReference>
<dbReference type="PANTHER" id="PTHR30432:SF1">
    <property type="entry name" value="DNA-BINDING TRANSCRIPTIONAL DUAL REGULATOR MODE"/>
    <property type="match status" value="1"/>
</dbReference>
<dbReference type="GO" id="GO:0003700">
    <property type="term" value="F:DNA-binding transcription factor activity"/>
    <property type="evidence" value="ECO:0007669"/>
    <property type="project" value="InterPro"/>
</dbReference>